<reference evidence="2" key="2">
    <citation type="submission" date="2023-01" db="EMBL/GenBank/DDBJ databases">
        <authorList>
            <person name="Sun Q."/>
            <person name="Evtushenko L."/>
        </authorList>
    </citation>
    <scope>NUCLEOTIDE SEQUENCE</scope>
    <source>
        <strain evidence="2">VKM Ac-1401</strain>
    </source>
</reference>
<evidence type="ECO:0000256" key="1">
    <source>
        <dbReference type="SAM" id="MobiDB-lite"/>
    </source>
</evidence>
<organism evidence="2 3">
    <name type="scientific">Leifsonia poae</name>
    <dbReference type="NCBI Taxonomy" id="110933"/>
    <lineage>
        <taxon>Bacteria</taxon>
        <taxon>Bacillati</taxon>
        <taxon>Actinomycetota</taxon>
        <taxon>Actinomycetes</taxon>
        <taxon>Micrococcales</taxon>
        <taxon>Microbacteriaceae</taxon>
        <taxon>Leifsonia</taxon>
    </lineage>
</organism>
<feature type="compositionally biased region" description="Acidic residues" evidence="1">
    <location>
        <begin position="251"/>
        <end position="266"/>
    </location>
</feature>
<evidence type="ECO:0000313" key="3">
    <source>
        <dbReference type="Proteomes" id="UP001142372"/>
    </source>
</evidence>
<accession>A0A9W6H7D5</accession>
<feature type="compositionally biased region" description="Acidic residues" evidence="1">
    <location>
        <begin position="284"/>
        <end position="293"/>
    </location>
</feature>
<dbReference type="EMBL" id="BSEN01000001">
    <property type="protein sequence ID" value="GLJ74769.1"/>
    <property type="molecule type" value="Genomic_DNA"/>
</dbReference>
<gene>
    <name evidence="2" type="ORF">GCM10017584_03420</name>
</gene>
<evidence type="ECO:0008006" key="4">
    <source>
        <dbReference type="Google" id="ProtNLM"/>
    </source>
</evidence>
<protein>
    <recommendedName>
        <fullName evidence="4">DUF3027 domain-containing protein</fullName>
    </recommendedName>
</protein>
<dbReference type="Pfam" id="PF11228">
    <property type="entry name" value="DUF3027"/>
    <property type="match status" value="1"/>
</dbReference>
<proteinExistence type="predicted"/>
<comment type="caution">
    <text evidence="2">The sequence shown here is derived from an EMBL/GenBank/DDBJ whole genome shotgun (WGS) entry which is preliminary data.</text>
</comment>
<reference evidence="2" key="1">
    <citation type="journal article" date="2014" name="Int. J. Syst. Evol. Microbiol.">
        <title>Complete genome sequence of Corynebacterium casei LMG S-19264T (=DSM 44701T), isolated from a smear-ripened cheese.</title>
        <authorList>
            <consortium name="US DOE Joint Genome Institute (JGI-PGF)"/>
            <person name="Walter F."/>
            <person name="Albersmeier A."/>
            <person name="Kalinowski J."/>
            <person name="Ruckert C."/>
        </authorList>
    </citation>
    <scope>NUCLEOTIDE SEQUENCE</scope>
    <source>
        <strain evidence="2">VKM Ac-1401</strain>
    </source>
</reference>
<name>A0A9W6H7D5_9MICO</name>
<feature type="compositionally biased region" description="Acidic residues" evidence="1">
    <location>
        <begin position="200"/>
        <end position="242"/>
    </location>
</feature>
<evidence type="ECO:0000313" key="2">
    <source>
        <dbReference type="EMBL" id="GLJ74769.1"/>
    </source>
</evidence>
<sequence>MPDTELPFESAESGEIESAPAEGVETASAADEPAEAVEPAAPLVADEVLLDAVDRARTALLETTPASTIGAPLGHQVEGEHVLSLLFACTMPGYPGWNWTVTISRIDDESEPSVLEVELMPGDGALLAPDWVPWSERLADYQASQEALHAAEMENDDETDDEESDDESFDDESDDLDDDSEDDDDLDDDSDVHDLHLDDIDGIDIDSADASYDEETDVDADLDLPAEEAAALDDSESLDSESVDSAPLDGEVAEADEPENESDDDRPEPPAVSGSGELAAKDEHDDEGDQPQS</sequence>
<feature type="region of interest" description="Disordered" evidence="1">
    <location>
        <begin position="152"/>
        <end position="293"/>
    </location>
</feature>
<dbReference type="Proteomes" id="UP001142372">
    <property type="component" value="Unassembled WGS sequence"/>
</dbReference>
<dbReference type="AlphaFoldDB" id="A0A9W6H7D5"/>
<feature type="compositionally biased region" description="Acidic residues" evidence="1">
    <location>
        <begin position="153"/>
        <end position="191"/>
    </location>
</feature>
<dbReference type="InterPro" id="IPR021391">
    <property type="entry name" value="DUF3027"/>
</dbReference>
<feature type="region of interest" description="Disordered" evidence="1">
    <location>
        <begin position="1"/>
        <end position="36"/>
    </location>
</feature>
<keyword evidence="3" id="KW-1185">Reference proteome</keyword>